<reference evidence="6" key="2">
    <citation type="submission" date="2020-09" db="EMBL/GenBank/DDBJ databases">
        <authorList>
            <person name="Sun Q."/>
            <person name="Zhou Y."/>
        </authorList>
    </citation>
    <scope>NUCLEOTIDE SEQUENCE</scope>
    <source>
        <strain evidence="6">CGMCC 1.15360</strain>
    </source>
</reference>
<dbReference type="EMBL" id="BMIP01000010">
    <property type="protein sequence ID" value="GGD81417.1"/>
    <property type="molecule type" value="Genomic_DNA"/>
</dbReference>
<feature type="transmembrane region" description="Helical" evidence="4">
    <location>
        <begin position="114"/>
        <end position="134"/>
    </location>
</feature>
<feature type="transmembrane region" description="Helical" evidence="4">
    <location>
        <begin position="89"/>
        <end position="108"/>
    </location>
</feature>
<evidence type="ECO:0000259" key="5">
    <source>
        <dbReference type="PROSITE" id="PS50850"/>
    </source>
</evidence>
<evidence type="ECO:0000313" key="7">
    <source>
        <dbReference type="Proteomes" id="UP000612349"/>
    </source>
</evidence>
<keyword evidence="2 4" id="KW-1133">Transmembrane helix</keyword>
<evidence type="ECO:0000313" key="6">
    <source>
        <dbReference type="EMBL" id="GGD81417.1"/>
    </source>
</evidence>
<feature type="transmembrane region" description="Helical" evidence="4">
    <location>
        <begin position="21"/>
        <end position="39"/>
    </location>
</feature>
<dbReference type="Proteomes" id="UP000612349">
    <property type="component" value="Unassembled WGS sequence"/>
</dbReference>
<dbReference type="PANTHER" id="PTHR11360:SF290">
    <property type="entry name" value="MONOCARBOXYLATE MFS PERMEASE"/>
    <property type="match status" value="1"/>
</dbReference>
<feature type="transmembrane region" description="Helical" evidence="4">
    <location>
        <begin position="179"/>
        <end position="198"/>
    </location>
</feature>
<feature type="transmembrane region" description="Helical" evidence="4">
    <location>
        <begin position="380"/>
        <end position="400"/>
    </location>
</feature>
<dbReference type="PANTHER" id="PTHR11360">
    <property type="entry name" value="MONOCARBOXYLATE TRANSPORTER"/>
    <property type="match status" value="1"/>
</dbReference>
<proteinExistence type="predicted"/>
<feature type="domain" description="Major facilitator superfamily (MFS) profile" evidence="5">
    <location>
        <begin position="20"/>
        <end position="403"/>
    </location>
</feature>
<dbReference type="AlphaFoldDB" id="A0A917DY73"/>
<feature type="transmembrane region" description="Helical" evidence="4">
    <location>
        <begin position="59"/>
        <end position="77"/>
    </location>
</feature>
<accession>A0A917DY73</accession>
<dbReference type="InterPro" id="IPR011701">
    <property type="entry name" value="MFS"/>
</dbReference>
<gene>
    <name evidence="6" type="ORF">GCM10010990_34210</name>
</gene>
<feature type="transmembrane region" description="Helical" evidence="4">
    <location>
        <begin position="227"/>
        <end position="250"/>
    </location>
</feature>
<dbReference type="InterPro" id="IPR020846">
    <property type="entry name" value="MFS_dom"/>
</dbReference>
<keyword evidence="3 4" id="KW-0472">Membrane</keyword>
<keyword evidence="1 4" id="KW-0812">Transmembrane</keyword>
<dbReference type="RefSeq" id="WP_066774907.1">
    <property type="nucleotide sequence ID" value="NZ_BMIP01000010.1"/>
</dbReference>
<dbReference type="Gene3D" id="1.20.1250.20">
    <property type="entry name" value="MFS general substrate transporter like domains"/>
    <property type="match status" value="2"/>
</dbReference>
<comment type="caution">
    <text evidence="6">The sequence shown here is derived from an EMBL/GenBank/DDBJ whole genome shotgun (WGS) entry which is preliminary data.</text>
</comment>
<dbReference type="GO" id="GO:0022857">
    <property type="term" value="F:transmembrane transporter activity"/>
    <property type="evidence" value="ECO:0007669"/>
    <property type="project" value="InterPro"/>
</dbReference>
<feature type="transmembrane region" description="Helical" evidence="4">
    <location>
        <begin position="316"/>
        <end position="337"/>
    </location>
</feature>
<feature type="transmembrane region" description="Helical" evidence="4">
    <location>
        <begin position="262"/>
        <end position="284"/>
    </location>
</feature>
<dbReference type="PROSITE" id="PS50850">
    <property type="entry name" value="MFS"/>
    <property type="match status" value="1"/>
</dbReference>
<sequence>MGGRRLLPGVYSAEFADNRGILGAAFLGLTASMPATMFYSMGAFMGPLEAEFGWPRDSLSFAVTLLTIGLFLSGPVAGRLSDSFGAARIAAGSTLLYGIMLIGLGFYLQSLVQLWIAYFVIAVVGVGSTPIVMVRPVAGAFDKHRGLAIGIALTGAGISGFWVPLAATGLIELGGWRTAFAGLGLSACVIAPLVYLGFRGAESDRGDRRETASTGMSFGEAACTMQFWALSTMAAFMALGVAGLVVHFVPMFREMGAAPYKAAGLASLIGISSVAGRIAVGWLLDRIPATLVSFTILALAAAGALLLYGFGLQFAVVAVLLLGLAAGAEIDLIAFLCARLFGQRAYGAIYGWHYSVFALGYGFSPLLAGRGRELTGSYDLTLVLSGFAILAAAFLAPLAGRRVAVTG</sequence>
<organism evidence="6 7">
    <name type="scientific">Croceicoccus mobilis</name>
    <dbReference type="NCBI Taxonomy" id="1703339"/>
    <lineage>
        <taxon>Bacteria</taxon>
        <taxon>Pseudomonadati</taxon>
        <taxon>Pseudomonadota</taxon>
        <taxon>Alphaproteobacteria</taxon>
        <taxon>Sphingomonadales</taxon>
        <taxon>Erythrobacteraceae</taxon>
        <taxon>Croceicoccus</taxon>
    </lineage>
</organism>
<feature type="transmembrane region" description="Helical" evidence="4">
    <location>
        <begin position="146"/>
        <end position="167"/>
    </location>
</feature>
<feature type="transmembrane region" description="Helical" evidence="4">
    <location>
        <begin position="349"/>
        <end position="368"/>
    </location>
</feature>
<dbReference type="OrthoDB" id="9796632at2"/>
<protein>
    <submittedName>
        <fullName evidence="6">MFS transporter</fullName>
    </submittedName>
</protein>
<reference evidence="6" key="1">
    <citation type="journal article" date="2014" name="Int. J. Syst. Evol. Microbiol.">
        <title>Complete genome sequence of Corynebacterium casei LMG S-19264T (=DSM 44701T), isolated from a smear-ripened cheese.</title>
        <authorList>
            <consortium name="US DOE Joint Genome Institute (JGI-PGF)"/>
            <person name="Walter F."/>
            <person name="Albersmeier A."/>
            <person name="Kalinowski J."/>
            <person name="Ruckert C."/>
        </authorList>
    </citation>
    <scope>NUCLEOTIDE SEQUENCE</scope>
    <source>
        <strain evidence="6">CGMCC 1.15360</strain>
    </source>
</reference>
<evidence type="ECO:0000256" key="3">
    <source>
        <dbReference type="ARBA" id="ARBA00023136"/>
    </source>
</evidence>
<keyword evidence="7" id="KW-1185">Reference proteome</keyword>
<evidence type="ECO:0000256" key="4">
    <source>
        <dbReference type="SAM" id="Phobius"/>
    </source>
</evidence>
<feature type="transmembrane region" description="Helical" evidence="4">
    <location>
        <begin position="291"/>
        <end position="310"/>
    </location>
</feature>
<evidence type="ECO:0000256" key="2">
    <source>
        <dbReference type="ARBA" id="ARBA00022989"/>
    </source>
</evidence>
<dbReference type="SUPFAM" id="SSF103473">
    <property type="entry name" value="MFS general substrate transporter"/>
    <property type="match status" value="1"/>
</dbReference>
<dbReference type="Pfam" id="PF07690">
    <property type="entry name" value="MFS_1"/>
    <property type="match status" value="1"/>
</dbReference>
<dbReference type="InterPro" id="IPR050327">
    <property type="entry name" value="Proton-linked_MCT"/>
</dbReference>
<dbReference type="InterPro" id="IPR036259">
    <property type="entry name" value="MFS_trans_sf"/>
</dbReference>
<evidence type="ECO:0000256" key="1">
    <source>
        <dbReference type="ARBA" id="ARBA00022692"/>
    </source>
</evidence>
<name>A0A917DY73_9SPHN</name>